<keyword evidence="2" id="KW-0285">Flavoprotein</keyword>
<feature type="chain" id="PRO_5019181987" description="FAD-binding PCMH-type domain-containing protein" evidence="5">
    <location>
        <begin position="25"/>
        <end position="484"/>
    </location>
</feature>
<dbReference type="EMBL" id="RYZI01000076">
    <property type="protein sequence ID" value="RWA11561.1"/>
    <property type="molecule type" value="Genomic_DNA"/>
</dbReference>
<dbReference type="Gene3D" id="3.30.465.10">
    <property type="match status" value="1"/>
</dbReference>
<reference evidence="7 8" key="1">
    <citation type="submission" date="2018-12" db="EMBL/GenBank/DDBJ databases">
        <title>Draft genome sequence of Xylaria grammica IHI A82.</title>
        <authorList>
            <person name="Buettner E."/>
            <person name="Kellner H."/>
        </authorList>
    </citation>
    <scope>NUCLEOTIDE SEQUENCE [LARGE SCALE GENOMIC DNA]</scope>
    <source>
        <strain evidence="7 8">IHI A82</strain>
    </source>
</reference>
<accession>A0A439DAY1</accession>
<dbReference type="PANTHER" id="PTHR42973:SF22">
    <property type="entry name" value="FAD-BINDING PCMH-TYPE DOMAIN-CONTAINING PROTEIN-RELATED"/>
    <property type="match status" value="1"/>
</dbReference>
<proteinExistence type="inferred from homology"/>
<keyword evidence="5" id="KW-0732">Signal</keyword>
<dbReference type="InterPro" id="IPR050416">
    <property type="entry name" value="FAD-linked_Oxidoreductase"/>
</dbReference>
<dbReference type="GO" id="GO:0071949">
    <property type="term" value="F:FAD binding"/>
    <property type="evidence" value="ECO:0007669"/>
    <property type="project" value="InterPro"/>
</dbReference>
<dbReference type="PANTHER" id="PTHR42973">
    <property type="entry name" value="BINDING OXIDOREDUCTASE, PUTATIVE (AFU_ORTHOLOGUE AFUA_1G17690)-RELATED"/>
    <property type="match status" value="1"/>
</dbReference>
<evidence type="ECO:0000256" key="2">
    <source>
        <dbReference type="ARBA" id="ARBA00022630"/>
    </source>
</evidence>
<evidence type="ECO:0000256" key="1">
    <source>
        <dbReference type="ARBA" id="ARBA00005466"/>
    </source>
</evidence>
<dbReference type="AlphaFoldDB" id="A0A439DAY1"/>
<evidence type="ECO:0000313" key="8">
    <source>
        <dbReference type="Proteomes" id="UP000286045"/>
    </source>
</evidence>
<dbReference type="Proteomes" id="UP000286045">
    <property type="component" value="Unassembled WGS sequence"/>
</dbReference>
<dbReference type="PROSITE" id="PS51387">
    <property type="entry name" value="FAD_PCMH"/>
    <property type="match status" value="1"/>
</dbReference>
<protein>
    <recommendedName>
        <fullName evidence="6">FAD-binding PCMH-type domain-containing protein</fullName>
    </recommendedName>
</protein>
<name>A0A439DAY1_9PEZI</name>
<dbReference type="Pfam" id="PF01565">
    <property type="entry name" value="FAD_binding_4"/>
    <property type="match status" value="1"/>
</dbReference>
<dbReference type="InterPro" id="IPR016166">
    <property type="entry name" value="FAD-bd_PCMH"/>
</dbReference>
<keyword evidence="8" id="KW-1185">Reference proteome</keyword>
<dbReference type="STRING" id="363999.A0A439DAY1"/>
<feature type="signal peptide" evidence="5">
    <location>
        <begin position="1"/>
        <end position="24"/>
    </location>
</feature>
<organism evidence="7 8">
    <name type="scientific">Xylaria grammica</name>
    <dbReference type="NCBI Taxonomy" id="363999"/>
    <lineage>
        <taxon>Eukaryota</taxon>
        <taxon>Fungi</taxon>
        <taxon>Dikarya</taxon>
        <taxon>Ascomycota</taxon>
        <taxon>Pezizomycotina</taxon>
        <taxon>Sordariomycetes</taxon>
        <taxon>Xylariomycetidae</taxon>
        <taxon>Xylariales</taxon>
        <taxon>Xylariaceae</taxon>
        <taxon>Xylaria</taxon>
    </lineage>
</organism>
<dbReference type="InterPro" id="IPR016169">
    <property type="entry name" value="FAD-bd_PCMH_sub2"/>
</dbReference>
<keyword evidence="4" id="KW-0560">Oxidoreductase</keyword>
<comment type="caution">
    <text evidence="7">The sequence shown here is derived from an EMBL/GenBank/DDBJ whole genome shotgun (WGS) entry which is preliminary data.</text>
</comment>
<dbReference type="InterPro" id="IPR036318">
    <property type="entry name" value="FAD-bd_PCMH-like_sf"/>
</dbReference>
<gene>
    <name evidence="7" type="ORF">EKO27_g3556</name>
</gene>
<dbReference type="Pfam" id="PF08031">
    <property type="entry name" value="BBE"/>
    <property type="match status" value="1"/>
</dbReference>
<dbReference type="SUPFAM" id="SSF56176">
    <property type="entry name" value="FAD-binding/transporter-associated domain-like"/>
    <property type="match status" value="1"/>
</dbReference>
<dbReference type="InterPro" id="IPR012951">
    <property type="entry name" value="BBE"/>
</dbReference>
<evidence type="ECO:0000256" key="4">
    <source>
        <dbReference type="ARBA" id="ARBA00023002"/>
    </source>
</evidence>
<dbReference type="InterPro" id="IPR006094">
    <property type="entry name" value="Oxid_FAD_bind_N"/>
</dbReference>
<evidence type="ECO:0000256" key="3">
    <source>
        <dbReference type="ARBA" id="ARBA00022827"/>
    </source>
</evidence>
<feature type="domain" description="FAD-binding PCMH-type" evidence="6">
    <location>
        <begin position="44"/>
        <end position="225"/>
    </location>
</feature>
<comment type="similarity">
    <text evidence="1">Belongs to the oxygen-dependent FAD-linked oxidoreductase family.</text>
</comment>
<dbReference type="GO" id="GO:0016491">
    <property type="term" value="F:oxidoreductase activity"/>
    <property type="evidence" value="ECO:0007669"/>
    <property type="project" value="UniProtKB-KW"/>
</dbReference>
<evidence type="ECO:0000259" key="6">
    <source>
        <dbReference type="PROSITE" id="PS51387"/>
    </source>
</evidence>
<evidence type="ECO:0000313" key="7">
    <source>
        <dbReference type="EMBL" id="RWA11561.1"/>
    </source>
</evidence>
<keyword evidence="3" id="KW-0274">FAD</keyword>
<evidence type="ECO:0000256" key="5">
    <source>
        <dbReference type="SAM" id="SignalP"/>
    </source>
</evidence>
<sequence length="484" mass="51900">METTLKLTVACCAALSVLLPNVTSFPSSSTYESSVASYFTTQAASLRPACIISPETVEDVAKAVRVLTRRLPSPAEGDPEACSFAIRSGGHAAKGNAANIEGGVTLDLRGLNSININPNRSTVSIGVGNTWDAVYAKLDALNLSVTGGRTAGVGVGGLSLGGGISYFGTRYGWTSDTITNFEVVLANGSIIDANAKSNPDLHWALRGGSNNFGIVTRIDLNAFEQGAIWGGSLYYPEAVWGTTAQELAKINSPDTYDEYAAVFLSWAYSRSVGTVITSTMAYTKPVDNPPLFAGLINLPTLSGTTSMSNMTQLAIGLGNQQVYNKRQLWATNTMISTEAIINATYHRFNESIQAFNSIADIGVAYTLEPFPPALYARYGDTNPFGLGTDKNQSLLVSAFSAIWTDPADDEQVERATRALIDAIEDDARRLGSYSPFKYLNYAAPWQDPIASYGTENVERLRKVAREVDPEGVFTHQVPGGFKIR</sequence>